<evidence type="ECO:0000313" key="1">
    <source>
        <dbReference type="EMBL" id="QPH39553.1"/>
    </source>
</evidence>
<protein>
    <recommendedName>
        <fullName evidence="3">Zinc-finger</fullName>
    </recommendedName>
</protein>
<dbReference type="EMBL" id="CP064939">
    <property type="protein sequence ID" value="QPH39553.1"/>
    <property type="molecule type" value="Genomic_DNA"/>
</dbReference>
<proteinExistence type="predicted"/>
<dbReference type="KEGG" id="pex:IZT61_21355"/>
<name>A0A7S9KZ70_9SPHI</name>
<reference evidence="1 2" key="1">
    <citation type="submission" date="2020-11" db="EMBL/GenBank/DDBJ databases">
        <title>Pedobacter endophytica, an endophytic bacteria isolated form Carex pumila.</title>
        <authorList>
            <person name="Peng Y."/>
            <person name="Jiang L."/>
            <person name="Lee J."/>
        </authorList>
    </citation>
    <scope>NUCLEOTIDE SEQUENCE [LARGE SCALE GENOMIC DNA]</scope>
    <source>
        <strain evidence="1 2">JBR3-12</strain>
    </source>
</reference>
<dbReference type="RefSeq" id="WP_196099019.1">
    <property type="nucleotide sequence ID" value="NZ_CP064939.1"/>
</dbReference>
<evidence type="ECO:0008006" key="3">
    <source>
        <dbReference type="Google" id="ProtNLM"/>
    </source>
</evidence>
<dbReference type="Proteomes" id="UP000594759">
    <property type="component" value="Chromosome"/>
</dbReference>
<evidence type="ECO:0000313" key="2">
    <source>
        <dbReference type="Proteomes" id="UP000594759"/>
    </source>
</evidence>
<keyword evidence="2" id="KW-1185">Reference proteome</keyword>
<sequence length="88" mass="10256">MKGALKKIIYNCKQATFLIEKKTLTEITASEALQLKIHLAGCSVCRTFEQQSLLINHLFTKYKPEELQLDEDFKKDLQQKIEKKIDKN</sequence>
<accession>A0A7S9KZ70</accession>
<organism evidence="1 2">
    <name type="scientific">Pedobacter endophyticus</name>
    <dbReference type="NCBI Taxonomy" id="2789740"/>
    <lineage>
        <taxon>Bacteria</taxon>
        <taxon>Pseudomonadati</taxon>
        <taxon>Bacteroidota</taxon>
        <taxon>Sphingobacteriia</taxon>
        <taxon>Sphingobacteriales</taxon>
        <taxon>Sphingobacteriaceae</taxon>
        <taxon>Pedobacter</taxon>
    </lineage>
</organism>
<dbReference type="AlphaFoldDB" id="A0A7S9KZ70"/>
<gene>
    <name evidence="1" type="ORF">IZT61_21355</name>
</gene>